<feature type="region of interest" description="Disordered" evidence="5">
    <location>
        <begin position="386"/>
        <end position="409"/>
    </location>
</feature>
<dbReference type="AlphaFoldDB" id="A0A9P8QBN4"/>
<proteinExistence type="predicted"/>
<evidence type="ECO:0000313" key="6">
    <source>
        <dbReference type="EMBL" id="KAH3686504.1"/>
    </source>
</evidence>
<feature type="region of interest" description="Disordered" evidence="5">
    <location>
        <begin position="200"/>
        <end position="228"/>
    </location>
</feature>
<organism evidence="6 7">
    <name type="scientific">Wickerhamomyces pijperi</name>
    <name type="common">Yeast</name>
    <name type="synonym">Pichia pijperi</name>
    <dbReference type="NCBI Taxonomy" id="599730"/>
    <lineage>
        <taxon>Eukaryota</taxon>
        <taxon>Fungi</taxon>
        <taxon>Dikarya</taxon>
        <taxon>Ascomycota</taxon>
        <taxon>Saccharomycotina</taxon>
        <taxon>Saccharomycetes</taxon>
        <taxon>Phaffomycetales</taxon>
        <taxon>Wickerhamomycetaceae</taxon>
        <taxon>Wickerhamomyces</taxon>
    </lineage>
</organism>
<reference evidence="6" key="2">
    <citation type="submission" date="2021-01" db="EMBL/GenBank/DDBJ databases">
        <authorList>
            <person name="Schikora-Tamarit M.A."/>
        </authorList>
    </citation>
    <scope>NUCLEOTIDE SEQUENCE</scope>
    <source>
        <strain evidence="6">CBS2887</strain>
    </source>
</reference>
<feature type="region of interest" description="Disordered" evidence="5">
    <location>
        <begin position="45"/>
        <end position="65"/>
    </location>
</feature>
<dbReference type="GO" id="GO:0003713">
    <property type="term" value="F:transcription coactivator activity"/>
    <property type="evidence" value="ECO:0007669"/>
    <property type="project" value="TreeGrafter"/>
</dbReference>
<feature type="compositionally biased region" description="Basic and acidic residues" evidence="5">
    <location>
        <begin position="723"/>
        <end position="738"/>
    </location>
</feature>
<dbReference type="PANTHER" id="PTHR21277:SF5">
    <property type="entry name" value="TRANSCRIPTIONAL ADAPTER 1"/>
    <property type="match status" value="1"/>
</dbReference>
<gene>
    <name evidence="6" type="ORF">WICPIJ_002521</name>
</gene>
<accession>A0A9P8QBN4</accession>
<dbReference type="EMBL" id="JAEUBG010001377">
    <property type="protein sequence ID" value="KAH3686504.1"/>
    <property type="molecule type" value="Genomic_DNA"/>
</dbReference>
<feature type="region of interest" description="Disordered" evidence="5">
    <location>
        <begin position="124"/>
        <end position="144"/>
    </location>
</feature>
<feature type="compositionally biased region" description="Low complexity" evidence="5">
    <location>
        <begin position="207"/>
        <end position="225"/>
    </location>
</feature>
<dbReference type="InterPro" id="IPR024738">
    <property type="entry name" value="Hfi1/Tada1"/>
</dbReference>
<comment type="subcellular location">
    <subcellularLocation>
        <location evidence="1">Nucleus</location>
    </subcellularLocation>
</comment>
<sequence length="858" mass="94207">MRRVIVFQHIRVSSTESSPPSLQKPSTTEDTERTTHHVIIVSTATSTLNSGTNTPNKPPVPTPPAVKARRLDVEPISSEMLRILGMELWVRYQRILNLFIIGKRSRVEFQQGLETVFEDAVNNQTSSTNDTQKQTDTGPNSSALVVPSDTMSASSMIQHLKKLHNQLLLLNLSNALREPPTETYQATSNFTMTRRLTDPSQANNALNSQNPGKNKSKSGKSSSSQYERLKKTVMSLPIRERYRIKSITRDSGKRSMANSSLTLTRQAMLPKTPYRNPKDQAQAQAQANGAMINGTTPTAAQAAQSAQAAEWTHDISNGYQAPLSIETYTLPDADNLTKRMLGIAREHGLMGSVDKDAVELVSLGLEDYLKGILEAGIESVRFRRRKWEEDDDEEEDEQEATLESRPMKKRKKITNNEKITLTSEDIIDTLQISPFLVEPCVPLYQLHSVRLKDDCYIEEEGREAYETAVAGSSAGVKTEAVSNGGMNRLKNGTLSSANNTPITSPVTIKKEVQASIVNSPLKMGATSVNSSASSSPLVANKSLELDNKVNEGTKEELRALIGDLLKAGANAGWHLRHSQLLAQDLLLQQIHIDNLPPRVDIHVLGSDEQDPVSLPHLVSDIEGHEDSQGEIHFKEGLSIRLTAREQSDPELPNQNQEVQNNTGSSETHVGDTDGQPGEDRGETRKGRKPQEHLVLLFVGGNEGQQPNKQSDKGGVQWSTGVGDRQDGNENNNVHDRGQTGDTGVLNSNDERRNGSVRGPVQQSFVVVWNKTANQSQCDEVSAADIPINSVPAKEKAAVTNTEQTPLNPLENAPGWYQYLAPMYPCPFGAPPQINTIPKMKNPTMATIFVTDRITSDSA</sequence>
<reference evidence="6" key="1">
    <citation type="journal article" date="2021" name="Open Biol.">
        <title>Shared evolutionary footprints suggest mitochondrial oxidative damage underlies multiple complex I losses in fungi.</title>
        <authorList>
            <person name="Schikora-Tamarit M.A."/>
            <person name="Marcet-Houben M."/>
            <person name="Nosek J."/>
            <person name="Gabaldon T."/>
        </authorList>
    </citation>
    <scope>NUCLEOTIDE SEQUENCE</scope>
    <source>
        <strain evidence="6">CBS2887</strain>
    </source>
</reference>
<dbReference type="GO" id="GO:0005634">
    <property type="term" value="C:nucleus"/>
    <property type="evidence" value="ECO:0007669"/>
    <property type="project" value="UniProtKB-SubCell"/>
</dbReference>
<evidence type="ECO:0000256" key="5">
    <source>
        <dbReference type="SAM" id="MobiDB-lite"/>
    </source>
</evidence>
<keyword evidence="4" id="KW-0539">Nucleus</keyword>
<dbReference type="CDD" id="cd22933">
    <property type="entry name" value="HFD_HFI1"/>
    <property type="match status" value="1"/>
</dbReference>
<keyword evidence="7" id="KW-1185">Reference proteome</keyword>
<feature type="region of interest" description="Disordered" evidence="5">
    <location>
        <begin position="646"/>
        <end position="758"/>
    </location>
</feature>
<evidence type="ECO:0000256" key="3">
    <source>
        <dbReference type="ARBA" id="ARBA00023163"/>
    </source>
</evidence>
<dbReference type="GO" id="GO:0000124">
    <property type="term" value="C:SAGA complex"/>
    <property type="evidence" value="ECO:0007669"/>
    <property type="project" value="TreeGrafter"/>
</dbReference>
<protein>
    <submittedName>
        <fullName evidence="6">Uncharacterized protein</fullName>
    </submittedName>
</protein>
<feature type="compositionally biased region" description="Acidic residues" evidence="5">
    <location>
        <begin position="389"/>
        <end position="400"/>
    </location>
</feature>
<evidence type="ECO:0000256" key="2">
    <source>
        <dbReference type="ARBA" id="ARBA00023015"/>
    </source>
</evidence>
<dbReference type="GO" id="GO:0006357">
    <property type="term" value="P:regulation of transcription by RNA polymerase II"/>
    <property type="evidence" value="ECO:0007669"/>
    <property type="project" value="TreeGrafter"/>
</dbReference>
<evidence type="ECO:0000313" key="7">
    <source>
        <dbReference type="Proteomes" id="UP000774326"/>
    </source>
</evidence>
<dbReference type="Pfam" id="PF12767">
    <property type="entry name" value="SAGA-Tad1"/>
    <property type="match status" value="1"/>
</dbReference>
<dbReference type="PANTHER" id="PTHR21277">
    <property type="entry name" value="TRANSCRIPTIONAL ADAPTER 1"/>
    <property type="match status" value="1"/>
</dbReference>
<dbReference type="OrthoDB" id="10264870at2759"/>
<comment type="caution">
    <text evidence="6">The sequence shown here is derived from an EMBL/GenBank/DDBJ whole genome shotgun (WGS) entry which is preliminary data.</text>
</comment>
<dbReference type="Proteomes" id="UP000774326">
    <property type="component" value="Unassembled WGS sequence"/>
</dbReference>
<keyword evidence="3" id="KW-0804">Transcription</keyword>
<name>A0A9P8QBN4_WICPI</name>
<feature type="compositionally biased region" description="Polar residues" evidence="5">
    <location>
        <begin position="652"/>
        <end position="667"/>
    </location>
</feature>
<feature type="compositionally biased region" description="Basic and acidic residues" evidence="5">
    <location>
        <begin position="677"/>
        <end position="691"/>
    </location>
</feature>
<keyword evidence="2" id="KW-0805">Transcription regulation</keyword>
<evidence type="ECO:0000256" key="4">
    <source>
        <dbReference type="ARBA" id="ARBA00023242"/>
    </source>
</evidence>
<evidence type="ECO:0000256" key="1">
    <source>
        <dbReference type="ARBA" id="ARBA00004123"/>
    </source>
</evidence>